<gene>
    <name evidence="3" type="ORF">BPAG_LOCUS11963</name>
</gene>
<evidence type="ECO:0000256" key="1">
    <source>
        <dbReference type="ARBA" id="ARBA00022658"/>
    </source>
</evidence>
<organism evidence="5">
    <name type="scientific">Brugia pahangi</name>
    <name type="common">Filarial nematode worm</name>
    <dbReference type="NCBI Taxonomy" id="6280"/>
    <lineage>
        <taxon>Eukaryota</taxon>
        <taxon>Metazoa</taxon>
        <taxon>Ecdysozoa</taxon>
        <taxon>Nematoda</taxon>
        <taxon>Chromadorea</taxon>
        <taxon>Rhabditida</taxon>
        <taxon>Spirurina</taxon>
        <taxon>Spiruromorpha</taxon>
        <taxon>Filarioidea</taxon>
        <taxon>Onchocercidae</taxon>
        <taxon>Brugia</taxon>
    </lineage>
</organism>
<keyword evidence="1" id="KW-0344">Guanine-nucleotide releasing factor</keyword>
<dbReference type="EMBL" id="UZAD01013260">
    <property type="protein sequence ID" value="VDN93149.1"/>
    <property type="molecule type" value="Genomic_DNA"/>
</dbReference>
<protein>
    <submittedName>
        <fullName evidence="5">IMD domain-containing protein</fullName>
    </submittedName>
</protein>
<proteinExistence type="predicted"/>
<keyword evidence="4" id="KW-1185">Reference proteome</keyword>
<feature type="domain" description="Guanine nucleotide exchange factor DBS-like spectrin-like" evidence="2">
    <location>
        <begin position="66"/>
        <end position="143"/>
    </location>
</feature>
<sequence length="211" mass="23735">MIASLLPKCDELDRMADALSGALERRSQVLRLSKDMHQQIHAEILETKANNWCHRGVELLTTIPYDCTAGNAASALTTVDKYIEEGESLKVEMLDIFNNEPNLNKLIMLTTTETSTLLAQVAERIDDMRHLSISRRDALQKMALREIRKPPVQVVSPEKLQCSNGDQCCTTISTTTINRNSSPTSPNKTFATRITRIFNFMLCICDTYVDI</sequence>
<reference evidence="3 4" key="2">
    <citation type="submission" date="2018-11" db="EMBL/GenBank/DDBJ databases">
        <authorList>
            <consortium name="Pathogen Informatics"/>
        </authorList>
    </citation>
    <scope>NUCLEOTIDE SEQUENCE [LARGE SCALE GENOMIC DNA]</scope>
</reference>
<reference evidence="5" key="1">
    <citation type="submission" date="2017-02" db="UniProtKB">
        <authorList>
            <consortium name="WormBaseParasite"/>
        </authorList>
    </citation>
    <scope>IDENTIFICATION</scope>
</reference>
<dbReference type="PANTHER" id="PTHR22826">
    <property type="entry name" value="RHO GUANINE EXCHANGE FACTOR-RELATED"/>
    <property type="match status" value="1"/>
</dbReference>
<dbReference type="GO" id="GO:0005737">
    <property type="term" value="C:cytoplasm"/>
    <property type="evidence" value="ECO:0007669"/>
    <property type="project" value="TreeGrafter"/>
</dbReference>
<dbReference type="STRING" id="6280.A0A0N4TTD9"/>
<dbReference type="AlphaFoldDB" id="A0A0N4TTD9"/>
<evidence type="ECO:0000259" key="2">
    <source>
        <dbReference type="Pfam" id="PF23289"/>
    </source>
</evidence>
<evidence type="ECO:0000313" key="5">
    <source>
        <dbReference type="WBParaSite" id="BPAG_0001200101-mRNA-1"/>
    </source>
</evidence>
<dbReference type="InterPro" id="IPR051336">
    <property type="entry name" value="RhoGEF_Guanine_NuclExch_SF"/>
</dbReference>
<dbReference type="WBParaSite" id="BPAG_0001200101-mRNA-1">
    <property type="protein sequence ID" value="BPAG_0001200101-mRNA-1"/>
    <property type="gene ID" value="BPAG_0001200101"/>
</dbReference>
<dbReference type="GO" id="GO:0005085">
    <property type="term" value="F:guanyl-nucleotide exchange factor activity"/>
    <property type="evidence" value="ECO:0007669"/>
    <property type="project" value="UniProtKB-KW"/>
</dbReference>
<accession>A0A0N4TTD9</accession>
<name>A0A0N4TTD9_BRUPA</name>
<dbReference type="InterPro" id="IPR056466">
    <property type="entry name" value="Spectrin_DBS"/>
</dbReference>
<dbReference type="Proteomes" id="UP000278627">
    <property type="component" value="Unassembled WGS sequence"/>
</dbReference>
<dbReference type="PANTHER" id="PTHR22826:SF211">
    <property type="entry name" value="LD43457P"/>
    <property type="match status" value="1"/>
</dbReference>
<dbReference type="Pfam" id="PF23289">
    <property type="entry name" value="Spectrin_5"/>
    <property type="match status" value="1"/>
</dbReference>
<evidence type="ECO:0000313" key="3">
    <source>
        <dbReference type="EMBL" id="VDN93149.1"/>
    </source>
</evidence>
<evidence type="ECO:0000313" key="4">
    <source>
        <dbReference type="Proteomes" id="UP000278627"/>
    </source>
</evidence>